<comment type="caution">
    <text evidence="4">The sequence shown here is derived from an EMBL/GenBank/DDBJ whole genome shotgun (WGS) entry which is preliminary data.</text>
</comment>
<dbReference type="PROSITE" id="PS51840">
    <property type="entry name" value="C2_NT"/>
    <property type="match status" value="1"/>
</dbReference>
<dbReference type="AlphaFoldDB" id="A0A6V7UWG2"/>
<dbReference type="Proteomes" id="UP000580250">
    <property type="component" value="Unassembled WGS sequence"/>
</dbReference>
<accession>A0A6V7UWG2</accession>
<feature type="region of interest" description="Disordered" evidence="2">
    <location>
        <begin position="376"/>
        <end position="418"/>
    </location>
</feature>
<dbReference type="Pfam" id="PF10358">
    <property type="entry name" value="NT-C2"/>
    <property type="match status" value="1"/>
</dbReference>
<feature type="compositionally biased region" description="Polar residues" evidence="2">
    <location>
        <begin position="110"/>
        <end position="127"/>
    </location>
</feature>
<evidence type="ECO:0000259" key="3">
    <source>
        <dbReference type="PROSITE" id="PS51840"/>
    </source>
</evidence>
<dbReference type="PANTHER" id="PTHR21456">
    <property type="entry name" value="FAMILY WITH SEQUENCE SIMILARITY 102"/>
    <property type="match status" value="1"/>
</dbReference>
<reference evidence="4 5" key="1">
    <citation type="submission" date="2020-08" db="EMBL/GenBank/DDBJ databases">
        <authorList>
            <person name="Koutsovoulos G."/>
            <person name="Danchin GJ E."/>
        </authorList>
    </citation>
    <scope>NUCLEOTIDE SEQUENCE [LARGE SCALE GENOMIC DNA]</scope>
</reference>
<dbReference type="PANTHER" id="PTHR21456:SF1">
    <property type="entry name" value="C2 NT-TYPE DOMAIN-CONTAINING PROTEIN"/>
    <property type="match status" value="1"/>
</dbReference>
<sequence length="583" mass="65333">MAFLRKKKVKFSVALVVEKLTDVPLLNAVIFAKVRLLECGSFVGTTLHRPVCSHQVDFMSPSVSRRFNSSAPSNIRMRSRTNSGQIYPNANVHRHSTTDIIDGSSIASSMNSLQEQQQHKQFSSSPASHRKFQQIERRHSLTERSPRELDDAPRKWDDFEEALKAQAENSQIDEASYQKILEQIEARNRKYKHLLEEDGIKNEFDELIQNRILASDQVFYKRFFLNTLSMNLEIWLMLKKNTQPFSFYCYIPYDSKYSGELEACRCKISLRKEDRAGRNPQKLGYVIINLSEFAGSGNTGIRKSFLLDGYFTSQRQDNSRVHIFIRMQHDSLDPLFKVPNSASLLFQQQNQNEIEDNNTNLLLQHDQLGQWLNPVDRRAPPPSPNEINNNNGVGGSFSGNVNNSTTNSGVINNNSSSSNPIPIIDSNNLLTATLPSTSASLTIQSTIGCPPPISLLATSLHLTSSSGCTKEHLQHYQHPKEERSSSLITNLSSNTSTIPSTSTTISSISSIFPTVPGGLGHNMSMRVQRTRRDPGDVIDEVLAENCATIFSSKHLNIVDDVNNNSCNINSNNVSSDDDDYKSS</sequence>
<feature type="compositionally biased region" description="Basic and acidic residues" evidence="2">
    <location>
        <begin position="133"/>
        <end position="152"/>
    </location>
</feature>
<dbReference type="EMBL" id="CAJEWN010000120">
    <property type="protein sequence ID" value="CAD2166750.1"/>
    <property type="molecule type" value="Genomic_DNA"/>
</dbReference>
<evidence type="ECO:0000313" key="4">
    <source>
        <dbReference type="EMBL" id="CAD2166750.1"/>
    </source>
</evidence>
<feature type="domain" description="C2 NT-type" evidence="3">
    <location>
        <begin position="1"/>
        <end position="329"/>
    </location>
</feature>
<dbReference type="OrthoDB" id="3365224at2759"/>
<evidence type="ECO:0000313" key="5">
    <source>
        <dbReference type="Proteomes" id="UP000580250"/>
    </source>
</evidence>
<organism evidence="4 5">
    <name type="scientific">Meloidogyne enterolobii</name>
    <name type="common">Root-knot nematode worm</name>
    <name type="synonym">Meloidogyne mayaguensis</name>
    <dbReference type="NCBI Taxonomy" id="390850"/>
    <lineage>
        <taxon>Eukaryota</taxon>
        <taxon>Metazoa</taxon>
        <taxon>Ecdysozoa</taxon>
        <taxon>Nematoda</taxon>
        <taxon>Chromadorea</taxon>
        <taxon>Rhabditida</taxon>
        <taxon>Tylenchina</taxon>
        <taxon>Tylenchomorpha</taxon>
        <taxon>Tylenchoidea</taxon>
        <taxon>Meloidogynidae</taxon>
        <taxon>Meloidogyninae</taxon>
        <taxon>Meloidogyne</taxon>
    </lineage>
</organism>
<feature type="compositionally biased region" description="Low complexity" evidence="2">
    <location>
        <begin position="398"/>
        <end position="418"/>
    </location>
</feature>
<feature type="region of interest" description="Disordered" evidence="2">
    <location>
        <begin position="110"/>
        <end position="152"/>
    </location>
</feature>
<name>A0A6V7UWG2_MELEN</name>
<gene>
    <name evidence="4" type="ORF">MENT_LOCUS18070</name>
</gene>
<protein>
    <recommendedName>
        <fullName evidence="3">C2 NT-type domain-containing protein</fullName>
    </recommendedName>
</protein>
<proteinExistence type="inferred from homology"/>
<evidence type="ECO:0000256" key="2">
    <source>
        <dbReference type="SAM" id="MobiDB-lite"/>
    </source>
</evidence>
<dbReference type="InterPro" id="IPR039931">
    <property type="entry name" value="EEIG1/2-like"/>
</dbReference>
<dbReference type="InterPro" id="IPR019448">
    <property type="entry name" value="NT-C2"/>
</dbReference>
<comment type="similarity">
    <text evidence="1">Belongs to the EEIG family.</text>
</comment>
<evidence type="ECO:0000256" key="1">
    <source>
        <dbReference type="ARBA" id="ARBA00034780"/>
    </source>
</evidence>